<comment type="similarity">
    <text evidence="7">Belongs to the TonB-dependent receptor family.</text>
</comment>
<dbReference type="Gene3D" id="2.60.40.1120">
    <property type="entry name" value="Carboxypeptidase-like, regulatory domain"/>
    <property type="match status" value="1"/>
</dbReference>
<dbReference type="Pfam" id="PF07715">
    <property type="entry name" value="Plug"/>
    <property type="match status" value="1"/>
</dbReference>
<proteinExistence type="inferred from homology"/>
<feature type="domain" description="TonB-dependent receptor plug" evidence="8">
    <location>
        <begin position="127"/>
        <end position="247"/>
    </location>
</feature>
<dbReference type="Gene3D" id="2.40.170.20">
    <property type="entry name" value="TonB-dependent receptor, beta-barrel domain"/>
    <property type="match status" value="1"/>
</dbReference>
<dbReference type="NCBIfam" id="TIGR04056">
    <property type="entry name" value="OMP_RagA_SusC"/>
    <property type="match status" value="1"/>
</dbReference>
<dbReference type="InterPro" id="IPR037066">
    <property type="entry name" value="Plug_dom_sf"/>
</dbReference>
<dbReference type="InterPro" id="IPR008969">
    <property type="entry name" value="CarboxyPept-like_regulatory"/>
</dbReference>
<keyword evidence="6 7" id="KW-0998">Cell outer membrane</keyword>
<evidence type="ECO:0000256" key="5">
    <source>
        <dbReference type="ARBA" id="ARBA00023136"/>
    </source>
</evidence>
<dbReference type="Proteomes" id="UP000886844">
    <property type="component" value="Unassembled WGS sequence"/>
</dbReference>
<dbReference type="InterPro" id="IPR039426">
    <property type="entry name" value="TonB-dep_rcpt-like"/>
</dbReference>
<dbReference type="InterPro" id="IPR036942">
    <property type="entry name" value="Beta-barrel_TonB_sf"/>
</dbReference>
<dbReference type="GO" id="GO:0009279">
    <property type="term" value="C:cell outer membrane"/>
    <property type="evidence" value="ECO:0007669"/>
    <property type="project" value="UniProtKB-SubCell"/>
</dbReference>
<evidence type="ECO:0000256" key="2">
    <source>
        <dbReference type="ARBA" id="ARBA00022448"/>
    </source>
</evidence>
<dbReference type="Gene3D" id="2.170.130.10">
    <property type="entry name" value="TonB-dependent receptor, plug domain"/>
    <property type="match status" value="1"/>
</dbReference>
<accession>A0A9D1Z3R6</accession>
<sequence>MKLRSLLSKILWGGVVLLAPLSSVVARNDSIPSRIITGNVKNEKGEFVVGASVYVKSTPRIGVATDAKGEFTLRGIPAGRQTIVFTFVGMIPFEVEYANQRDLEVVLKEDATQVNEIVVTGIYSRDKNSFAGSATTYTGKELRAIGTKNIFQSLKTLEPALTVVENRAFGSDPNQLPDLEIRGKTSLVGDLTTEYDNTANQPLFILDGIEVEIAQIQNLSMDRIASVTVLKDAASAAIYGSKASNGVIVVETVKPEPGQLRVSYTADLRFEFPDLSDYNLMNAEEKLRYEVLAGRYVGEDQDQLDELYNSRLAEVMRGVDTYWLSVPLRSVLNHSHSIYIDGGSDAMLYGVGLNYSDQKGIMKGSGKDIVGGNINLVYRTNKLIFSNDFSFDSVKSEREPVSFSAFANANPYYRKYNEEGEIPEFLEEYDIAQEFIYNPLYQLRRVVNTDVTKDLGLRNNFTIIYRPVTSLQIRGRLSLNKNISKREAFKSPKHADFNGQSVKGSYLTEETDLMNYNGDATVTYGKLFGYHQINAVAGWSFSSRRQRDTGYEIFGFTSDMHQNPSFSEGFQQGDKPTYTDRNSRSTSFYVNGNYSFRNRYLVDVSLRMDGSSVFGAENLFTTTWAVGLGWNIHNEAWCKLKWLDLLKLRFSIGNPGNQNFDAYTASGTYIYNSTYQTLFGTSAILEKFGNPDLKWQKTIDKNIGLDVDILDRVKFSVDFYHKNTDPLLAQIPVPPSLGTTRIYTNFGGQISKGFSGSLNVVVMKRQYLRWSVNGSFSQNRSEYRNIGNKLDFMNEKGSTTTFKRYYDGASPDDIWAVRSHGIDPATGREVFIRKDGSYTFKYDANDEVVVGSSAPTLEGVIGTSIFYKGFSASVNLRYCVGRQVFASALYNKVENISETALYYNLDRRALHDRWQKPGDVAKFKAISINDTTPMSSRFVLTENYLAGESISVGYETSARWLHVVGVQGASFRFYMNDIFRLASFKEERGTDYPFSKSFSLSISLRF</sequence>
<comment type="caution">
    <text evidence="9">The sequence shown here is derived from an EMBL/GenBank/DDBJ whole genome shotgun (WGS) entry which is preliminary data.</text>
</comment>
<evidence type="ECO:0000256" key="1">
    <source>
        <dbReference type="ARBA" id="ARBA00004571"/>
    </source>
</evidence>
<evidence type="ECO:0000256" key="6">
    <source>
        <dbReference type="ARBA" id="ARBA00023237"/>
    </source>
</evidence>
<comment type="subcellular location">
    <subcellularLocation>
        <location evidence="1 7">Cell outer membrane</location>
        <topology evidence="1 7">Multi-pass membrane protein</topology>
    </subcellularLocation>
</comment>
<organism evidence="9 10">
    <name type="scientific">Candidatus Alistipes intestinigallinarum</name>
    <dbReference type="NCBI Taxonomy" id="2838440"/>
    <lineage>
        <taxon>Bacteria</taxon>
        <taxon>Pseudomonadati</taxon>
        <taxon>Bacteroidota</taxon>
        <taxon>Bacteroidia</taxon>
        <taxon>Bacteroidales</taxon>
        <taxon>Rikenellaceae</taxon>
        <taxon>Alistipes</taxon>
    </lineage>
</organism>
<dbReference type="NCBIfam" id="TIGR04057">
    <property type="entry name" value="SusC_RagA_signa"/>
    <property type="match status" value="1"/>
</dbReference>
<keyword evidence="3 7" id="KW-1134">Transmembrane beta strand</keyword>
<evidence type="ECO:0000259" key="8">
    <source>
        <dbReference type="Pfam" id="PF07715"/>
    </source>
</evidence>
<dbReference type="Pfam" id="PF13715">
    <property type="entry name" value="CarbopepD_reg_2"/>
    <property type="match status" value="1"/>
</dbReference>
<evidence type="ECO:0000256" key="3">
    <source>
        <dbReference type="ARBA" id="ARBA00022452"/>
    </source>
</evidence>
<reference evidence="9" key="2">
    <citation type="submission" date="2021-04" db="EMBL/GenBank/DDBJ databases">
        <authorList>
            <person name="Gilroy R."/>
        </authorList>
    </citation>
    <scope>NUCLEOTIDE SEQUENCE</scope>
    <source>
        <strain evidence="9">5134</strain>
    </source>
</reference>
<dbReference type="AlphaFoldDB" id="A0A9D1Z3R6"/>
<keyword evidence="2 7" id="KW-0813">Transport</keyword>
<dbReference type="EMBL" id="DXDA01000054">
    <property type="protein sequence ID" value="HIY69011.1"/>
    <property type="molecule type" value="Genomic_DNA"/>
</dbReference>
<dbReference type="PROSITE" id="PS52016">
    <property type="entry name" value="TONB_DEPENDENT_REC_3"/>
    <property type="match status" value="1"/>
</dbReference>
<dbReference type="InterPro" id="IPR023997">
    <property type="entry name" value="TonB-dep_OMP_SusC/RagA_CS"/>
</dbReference>
<protein>
    <submittedName>
        <fullName evidence="9">SusC/RagA family TonB-linked outer membrane protein</fullName>
    </submittedName>
</protein>
<gene>
    <name evidence="9" type="ORF">H9828_06315</name>
</gene>
<dbReference type="InterPro" id="IPR023996">
    <property type="entry name" value="TonB-dep_OMP_SusC/RagA"/>
</dbReference>
<dbReference type="InterPro" id="IPR012910">
    <property type="entry name" value="Plug_dom"/>
</dbReference>
<evidence type="ECO:0000313" key="10">
    <source>
        <dbReference type="Proteomes" id="UP000886844"/>
    </source>
</evidence>
<dbReference type="SUPFAM" id="SSF56935">
    <property type="entry name" value="Porins"/>
    <property type="match status" value="1"/>
</dbReference>
<evidence type="ECO:0000313" key="9">
    <source>
        <dbReference type="EMBL" id="HIY69011.1"/>
    </source>
</evidence>
<keyword evidence="4 7" id="KW-0812">Transmembrane</keyword>
<reference evidence="9" key="1">
    <citation type="journal article" date="2021" name="PeerJ">
        <title>Extensive microbial diversity within the chicken gut microbiome revealed by metagenomics and culture.</title>
        <authorList>
            <person name="Gilroy R."/>
            <person name="Ravi A."/>
            <person name="Getino M."/>
            <person name="Pursley I."/>
            <person name="Horton D.L."/>
            <person name="Alikhan N.F."/>
            <person name="Baker D."/>
            <person name="Gharbi K."/>
            <person name="Hall N."/>
            <person name="Watson M."/>
            <person name="Adriaenssens E.M."/>
            <person name="Foster-Nyarko E."/>
            <person name="Jarju S."/>
            <person name="Secka A."/>
            <person name="Antonio M."/>
            <person name="Oren A."/>
            <person name="Chaudhuri R.R."/>
            <person name="La Ragione R."/>
            <person name="Hildebrand F."/>
            <person name="Pallen M.J."/>
        </authorList>
    </citation>
    <scope>NUCLEOTIDE SEQUENCE</scope>
    <source>
        <strain evidence="9">5134</strain>
    </source>
</reference>
<evidence type="ECO:0000256" key="7">
    <source>
        <dbReference type="PROSITE-ProRule" id="PRU01360"/>
    </source>
</evidence>
<name>A0A9D1Z3R6_9BACT</name>
<dbReference type="SUPFAM" id="SSF49464">
    <property type="entry name" value="Carboxypeptidase regulatory domain-like"/>
    <property type="match status" value="1"/>
</dbReference>
<keyword evidence="5 7" id="KW-0472">Membrane</keyword>
<evidence type="ECO:0000256" key="4">
    <source>
        <dbReference type="ARBA" id="ARBA00022692"/>
    </source>
</evidence>